<dbReference type="AlphaFoldDB" id="A0A381J730"/>
<sequence length="37" mass="4429">MTENEIMFYKLLSKLKKEKATKNEQDILKKVNKNTND</sequence>
<gene>
    <name evidence="1" type="ORF">NCTC9836_01368</name>
</gene>
<evidence type="ECO:0000313" key="1">
    <source>
        <dbReference type="EMBL" id="SUY47041.1"/>
    </source>
</evidence>
<proteinExistence type="predicted"/>
<dbReference type="EMBL" id="UFWZ01000001">
    <property type="protein sequence ID" value="SUY47041.1"/>
    <property type="molecule type" value="Genomic_DNA"/>
</dbReference>
<dbReference type="Proteomes" id="UP000254664">
    <property type="component" value="Unassembled WGS sequence"/>
</dbReference>
<accession>A0A381J730</accession>
<evidence type="ECO:0000313" key="2">
    <source>
        <dbReference type="Proteomes" id="UP000254664"/>
    </source>
</evidence>
<keyword evidence="2" id="KW-1185">Reference proteome</keyword>
<name>A0A381J730_9CLOT</name>
<protein>
    <submittedName>
        <fullName evidence="1">Uncharacterized protein</fullName>
    </submittedName>
</protein>
<organism evidence="1 2">
    <name type="scientific">Clostridium putrefaciens</name>
    <dbReference type="NCBI Taxonomy" id="99675"/>
    <lineage>
        <taxon>Bacteria</taxon>
        <taxon>Bacillati</taxon>
        <taxon>Bacillota</taxon>
        <taxon>Clostridia</taxon>
        <taxon>Eubacteriales</taxon>
        <taxon>Clostridiaceae</taxon>
        <taxon>Clostridium</taxon>
    </lineage>
</organism>
<reference evidence="1 2" key="1">
    <citation type="submission" date="2018-06" db="EMBL/GenBank/DDBJ databases">
        <authorList>
            <consortium name="Pathogen Informatics"/>
            <person name="Doyle S."/>
        </authorList>
    </citation>
    <scope>NUCLEOTIDE SEQUENCE [LARGE SCALE GENOMIC DNA]</scope>
    <source>
        <strain evidence="1 2">NCTC9836</strain>
    </source>
</reference>